<dbReference type="Gene3D" id="2.30.110.10">
    <property type="entry name" value="Electron Transport, Fmn-binding Protein, Chain A"/>
    <property type="match status" value="1"/>
</dbReference>
<reference evidence="4" key="1">
    <citation type="journal article" date="2019" name="Int. J. Syst. Evol. Microbiol.">
        <title>The Global Catalogue of Microorganisms (GCM) 10K type strain sequencing project: providing services to taxonomists for standard genome sequencing and annotation.</title>
        <authorList>
            <consortium name="The Broad Institute Genomics Platform"/>
            <consortium name="The Broad Institute Genome Sequencing Center for Infectious Disease"/>
            <person name="Wu L."/>
            <person name="Ma J."/>
        </authorList>
    </citation>
    <scope>NUCLEOTIDE SEQUENCE [LARGE SCALE GENOMIC DNA]</scope>
    <source>
        <strain evidence="4">CGMCC 4.7382</strain>
    </source>
</reference>
<dbReference type="NCBIfam" id="TIGR00026">
    <property type="entry name" value="hi_GC_TIGR00026"/>
    <property type="match status" value="1"/>
</dbReference>
<protein>
    <submittedName>
        <fullName evidence="3">Nitroreductase family deazaflavin-dependent oxidoreductase</fullName>
    </submittedName>
</protein>
<evidence type="ECO:0000256" key="2">
    <source>
        <dbReference type="ARBA" id="ARBA00049106"/>
    </source>
</evidence>
<evidence type="ECO:0000313" key="4">
    <source>
        <dbReference type="Proteomes" id="UP001596540"/>
    </source>
</evidence>
<evidence type="ECO:0000256" key="1">
    <source>
        <dbReference type="ARBA" id="ARBA00008710"/>
    </source>
</evidence>
<dbReference type="InterPro" id="IPR004378">
    <property type="entry name" value="F420H2_quin_Rdtase"/>
</dbReference>
<dbReference type="SUPFAM" id="SSF50475">
    <property type="entry name" value="FMN-binding split barrel"/>
    <property type="match status" value="1"/>
</dbReference>
<accession>A0ABW2KDM4</accession>
<keyword evidence="4" id="KW-1185">Reference proteome</keyword>
<dbReference type="PANTHER" id="PTHR39428">
    <property type="entry name" value="F420H(2)-DEPENDENT QUINONE REDUCTASE RV1261C"/>
    <property type="match status" value="1"/>
</dbReference>
<comment type="caution">
    <text evidence="3">The sequence shown here is derived from an EMBL/GenBank/DDBJ whole genome shotgun (WGS) entry which is preliminary data.</text>
</comment>
<dbReference type="RefSeq" id="WP_379869591.1">
    <property type="nucleotide sequence ID" value="NZ_JBHTBH010000002.1"/>
</dbReference>
<organism evidence="3 4">
    <name type="scientific">Marinactinospora rubrisoli</name>
    <dbReference type="NCBI Taxonomy" id="2715399"/>
    <lineage>
        <taxon>Bacteria</taxon>
        <taxon>Bacillati</taxon>
        <taxon>Actinomycetota</taxon>
        <taxon>Actinomycetes</taxon>
        <taxon>Streptosporangiales</taxon>
        <taxon>Nocardiopsidaceae</taxon>
        <taxon>Marinactinospora</taxon>
    </lineage>
</organism>
<comment type="similarity">
    <text evidence="1">Belongs to the F420H(2)-dependent quinone reductase family.</text>
</comment>
<dbReference type="Proteomes" id="UP001596540">
    <property type="component" value="Unassembled WGS sequence"/>
</dbReference>
<evidence type="ECO:0000313" key="3">
    <source>
        <dbReference type="EMBL" id="MFC7327351.1"/>
    </source>
</evidence>
<proteinExistence type="inferred from homology"/>
<dbReference type="InterPro" id="IPR012349">
    <property type="entry name" value="Split_barrel_FMN-bd"/>
</dbReference>
<dbReference type="PANTHER" id="PTHR39428:SF3">
    <property type="entry name" value="DEAZAFLAVIN-DEPENDENT NITROREDUCTASE"/>
    <property type="match status" value="1"/>
</dbReference>
<gene>
    <name evidence="3" type="ORF">ACFQRF_06310</name>
</gene>
<dbReference type="EMBL" id="JBHTBH010000002">
    <property type="protein sequence ID" value="MFC7327351.1"/>
    <property type="molecule type" value="Genomic_DNA"/>
</dbReference>
<dbReference type="Pfam" id="PF04075">
    <property type="entry name" value="F420H2_quin_red"/>
    <property type="match status" value="1"/>
</dbReference>
<name>A0ABW2KDM4_9ACTN</name>
<comment type="catalytic activity">
    <reaction evidence="2">
        <text>oxidized coenzyme F420-(gamma-L-Glu)(n) + a quinol + H(+) = reduced coenzyme F420-(gamma-L-Glu)(n) + a quinone</text>
        <dbReference type="Rhea" id="RHEA:39663"/>
        <dbReference type="Rhea" id="RHEA-COMP:12939"/>
        <dbReference type="Rhea" id="RHEA-COMP:14378"/>
        <dbReference type="ChEBI" id="CHEBI:15378"/>
        <dbReference type="ChEBI" id="CHEBI:24646"/>
        <dbReference type="ChEBI" id="CHEBI:132124"/>
        <dbReference type="ChEBI" id="CHEBI:133980"/>
        <dbReference type="ChEBI" id="CHEBI:139511"/>
    </reaction>
</comment>
<sequence length="133" mass="15093">MLYGAEHVKRYVETGGREGHDWRGAQVLILTTTGRRTGKQHSTPLIYGRDGENYTVVASLGGAPDHPQWYKNLVADPTVRVQVKADVFTAEARTATEEEKARLWPEMARIWPDYDDYQAKTERSIPLVILRPV</sequence>